<evidence type="ECO:0000313" key="3">
    <source>
        <dbReference type="Proteomes" id="UP001417504"/>
    </source>
</evidence>
<evidence type="ECO:0000256" key="1">
    <source>
        <dbReference type="SAM" id="MobiDB-lite"/>
    </source>
</evidence>
<feature type="compositionally biased region" description="Basic residues" evidence="1">
    <location>
        <begin position="8"/>
        <end position="19"/>
    </location>
</feature>
<gene>
    <name evidence="2" type="ORF">Sjap_015322</name>
</gene>
<dbReference type="Proteomes" id="UP001417504">
    <property type="component" value="Unassembled WGS sequence"/>
</dbReference>
<evidence type="ECO:0000313" key="2">
    <source>
        <dbReference type="EMBL" id="KAK9116375.1"/>
    </source>
</evidence>
<accession>A0AAP0IJC8</accession>
<feature type="region of interest" description="Disordered" evidence="1">
    <location>
        <begin position="1"/>
        <end position="31"/>
    </location>
</feature>
<protein>
    <recommendedName>
        <fullName evidence="4">IBB domain-containing protein</fullName>
    </recommendedName>
</protein>
<evidence type="ECO:0008006" key="4">
    <source>
        <dbReference type="Google" id="ProtNLM"/>
    </source>
</evidence>
<sequence length="66" mass="8119">MTRDVVNARRRVVAQRKRKDMLEEDRERAKARRRELYRNRNMNSCSERLPLSDDESFNTDETVWDF</sequence>
<dbReference type="AlphaFoldDB" id="A0AAP0IJC8"/>
<keyword evidence="3" id="KW-1185">Reference proteome</keyword>
<reference evidence="2 3" key="1">
    <citation type="submission" date="2024-01" db="EMBL/GenBank/DDBJ databases">
        <title>Genome assemblies of Stephania.</title>
        <authorList>
            <person name="Yang L."/>
        </authorList>
    </citation>
    <scope>NUCLEOTIDE SEQUENCE [LARGE SCALE GENOMIC DNA]</scope>
    <source>
        <strain evidence="2">QJT</strain>
        <tissue evidence="2">Leaf</tissue>
    </source>
</reference>
<proteinExistence type="predicted"/>
<comment type="caution">
    <text evidence="2">The sequence shown here is derived from an EMBL/GenBank/DDBJ whole genome shotgun (WGS) entry which is preliminary data.</text>
</comment>
<name>A0AAP0IJC8_9MAGN</name>
<organism evidence="2 3">
    <name type="scientific">Stephania japonica</name>
    <dbReference type="NCBI Taxonomy" id="461633"/>
    <lineage>
        <taxon>Eukaryota</taxon>
        <taxon>Viridiplantae</taxon>
        <taxon>Streptophyta</taxon>
        <taxon>Embryophyta</taxon>
        <taxon>Tracheophyta</taxon>
        <taxon>Spermatophyta</taxon>
        <taxon>Magnoliopsida</taxon>
        <taxon>Ranunculales</taxon>
        <taxon>Menispermaceae</taxon>
        <taxon>Menispermoideae</taxon>
        <taxon>Cissampelideae</taxon>
        <taxon>Stephania</taxon>
    </lineage>
</organism>
<dbReference type="EMBL" id="JBBNAE010000006">
    <property type="protein sequence ID" value="KAK9116375.1"/>
    <property type="molecule type" value="Genomic_DNA"/>
</dbReference>